<dbReference type="GO" id="GO:0005576">
    <property type="term" value="C:extracellular region"/>
    <property type="evidence" value="ECO:0007669"/>
    <property type="project" value="UniProtKB-SubCell"/>
</dbReference>
<comment type="subcellular location">
    <subcellularLocation>
        <location evidence="1">Secreted</location>
    </subcellularLocation>
</comment>
<reference evidence="10" key="1">
    <citation type="submission" date="2013-09" db="EMBL/GenBank/DDBJ databases">
        <title>Corchorus olitorius genome sequencing.</title>
        <authorList>
            <person name="Alam M."/>
            <person name="Haque M.S."/>
            <person name="Islam M.S."/>
            <person name="Emdad E.M."/>
            <person name="Islam M.M."/>
            <person name="Ahmed B."/>
            <person name="Halim A."/>
            <person name="Hossen Q.M.M."/>
            <person name="Hossain M.Z."/>
            <person name="Ahmed R."/>
            <person name="Khan M.M."/>
            <person name="Islam R."/>
            <person name="Rashid M.M."/>
            <person name="Khan S.A."/>
            <person name="Rahman M.S."/>
            <person name="Alam M."/>
            <person name="Yahiya A.S."/>
            <person name="Khan M.S."/>
            <person name="Azam M.S."/>
            <person name="Haque T."/>
            <person name="Lashkar M.Z.H."/>
            <person name="Akhand A.I."/>
            <person name="Morshed G."/>
            <person name="Roy S."/>
            <person name="Uddin K.S."/>
            <person name="Rabeya T."/>
            <person name="Hossain A.S."/>
            <person name="Chowdhury A."/>
            <person name="Snigdha A.R."/>
            <person name="Mortoza M.S."/>
            <person name="Matin S.A."/>
            <person name="Hoque S.M.E."/>
            <person name="Islam M.K."/>
            <person name="Roy D.K."/>
            <person name="Haider R."/>
            <person name="Moosa M.M."/>
            <person name="Elias S.M."/>
            <person name="Hasan A.M."/>
            <person name="Jahan S."/>
            <person name="Shafiuddin M."/>
            <person name="Mahmood N."/>
            <person name="Shommy N.S."/>
        </authorList>
    </citation>
    <scope>NUCLEOTIDE SEQUENCE [LARGE SCALE GENOMIC DNA]</scope>
    <source>
        <strain evidence="10">cv. O-4</strain>
    </source>
</reference>
<evidence type="ECO:0000256" key="8">
    <source>
        <dbReference type="SAM" id="SignalP"/>
    </source>
</evidence>
<keyword evidence="6" id="KW-1015">Disulfide bond</keyword>
<evidence type="ECO:0000313" key="10">
    <source>
        <dbReference type="Proteomes" id="UP000187203"/>
    </source>
</evidence>
<dbReference type="InterPro" id="IPR008801">
    <property type="entry name" value="RALF"/>
</dbReference>
<dbReference type="Pfam" id="PF05498">
    <property type="entry name" value="RALF"/>
    <property type="match status" value="1"/>
</dbReference>
<evidence type="ECO:0000256" key="2">
    <source>
        <dbReference type="ARBA" id="ARBA00009178"/>
    </source>
</evidence>
<dbReference type="AlphaFoldDB" id="A0A1R3K4P9"/>
<accession>A0A1R3K4P9</accession>
<name>A0A1R3K4P9_9ROSI</name>
<comment type="similarity">
    <text evidence="2">Belongs to the plant rapid alkalinization factor (RALF) family.</text>
</comment>
<evidence type="ECO:0008006" key="11">
    <source>
        <dbReference type="Google" id="ProtNLM"/>
    </source>
</evidence>
<evidence type="ECO:0000256" key="7">
    <source>
        <dbReference type="SAM" id="MobiDB-lite"/>
    </source>
</evidence>
<protein>
    <recommendedName>
        <fullName evidence="11">Rapid ALkalinization Factor</fullName>
    </recommendedName>
</protein>
<feature type="region of interest" description="Disordered" evidence="7">
    <location>
        <begin position="49"/>
        <end position="86"/>
    </location>
</feature>
<keyword evidence="10" id="KW-1185">Reference proteome</keyword>
<proteinExistence type="inferred from homology"/>
<gene>
    <name evidence="9" type="ORF">COLO4_11383</name>
</gene>
<organism evidence="9 10">
    <name type="scientific">Corchorus olitorius</name>
    <dbReference type="NCBI Taxonomy" id="93759"/>
    <lineage>
        <taxon>Eukaryota</taxon>
        <taxon>Viridiplantae</taxon>
        <taxon>Streptophyta</taxon>
        <taxon>Embryophyta</taxon>
        <taxon>Tracheophyta</taxon>
        <taxon>Spermatophyta</taxon>
        <taxon>Magnoliopsida</taxon>
        <taxon>eudicotyledons</taxon>
        <taxon>Gunneridae</taxon>
        <taxon>Pentapetalae</taxon>
        <taxon>rosids</taxon>
        <taxon>malvids</taxon>
        <taxon>Malvales</taxon>
        <taxon>Malvaceae</taxon>
        <taxon>Grewioideae</taxon>
        <taxon>Apeibeae</taxon>
        <taxon>Corchorus</taxon>
    </lineage>
</organism>
<keyword evidence="5 8" id="KW-0732">Signal</keyword>
<evidence type="ECO:0000256" key="3">
    <source>
        <dbReference type="ARBA" id="ARBA00022525"/>
    </source>
</evidence>
<sequence length="86" mass="9687">MAAMRKQACLFIFVLCLTLSTVQARWLNYTLIGSRTTSHWLNYTIIGSKTPPCSPNQPEKCVTHSPPANQQNRPCNEKNHCRSGKP</sequence>
<comment type="caution">
    <text evidence="9">The sequence shown here is derived from an EMBL/GenBank/DDBJ whole genome shotgun (WGS) entry which is preliminary data.</text>
</comment>
<dbReference type="Proteomes" id="UP000187203">
    <property type="component" value="Unassembled WGS sequence"/>
</dbReference>
<evidence type="ECO:0000256" key="5">
    <source>
        <dbReference type="ARBA" id="ARBA00022729"/>
    </source>
</evidence>
<evidence type="ECO:0000313" key="9">
    <source>
        <dbReference type="EMBL" id="OMP02073.1"/>
    </source>
</evidence>
<feature type="signal peptide" evidence="8">
    <location>
        <begin position="1"/>
        <end position="24"/>
    </location>
</feature>
<evidence type="ECO:0000256" key="1">
    <source>
        <dbReference type="ARBA" id="ARBA00004613"/>
    </source>
</evidence>
<evidence type="ECO:0000256" key="6">
    <source>
        <dbReference type="ARBA" id="ARBA00023157"/>
    </source>
</evidence>
<dbReference type="EMBL" id="AWUE01014691">
    <property type="protein sequence ID" value="OMP02073.1"/>
    <property type="molecule type" value="Genomic_DNA"/>
</dbReference>
<feature type="chain" id="PRO_5012210054" description="Rapid ALkalinization Factor" evidence="8">
    <location>
        <begin position="25"/>
        <end position="86"/>
    </location>
</feature>
<dbReference type="GO" id="GO:0005179">
    <property type="term" value="F:hormone activity"/>
    <property type="evidence" value="ECO:0007669"/>
    <property type="project" value="UniProtKB-KW"/>
</dbReference>
<keyword evidence="3" id="KW-0964">Secreted</keyword>
<evidence type="ECO:0000256" key="4">
    <source>
        <dbReference type="ARBA" id="ARBA00022702"/>
    </source>
</evidence>
<dbReference type="GO" id="GO:0040008">
    <property type="term" value="P:regulation of growth"/>
    <property type="evidence" value="ECO:0007669"/>
    <property type="project" value="UniProtKB-ARBA"/>
</dbReference>
<keyword evidence="4" id="KW-0372">Hormone</keyword>